<dbReference type="InterPro" id="IPR038765">
    <property type="entry name" value="Papain-like_cys_pep_sf"/>
</dbReference>
<evidence type="ECO:0000313" key="3">
    <source>
        <dbReference type="Proteomes" id="UP000183986"/>
    </source>
</evidence>
<comment type="caution">
    <text evidence="2">The sequence shown here is derived from an EMBL/GenBank/DDBJ whole genome shotgun (WGS) entry which is preliminary data.</text>
</comment>
<sequence length="629" mass="70592">MSWLLLAPFLVLSAGVWAKPSIQWNTPEFSALHELASELRGKDDLPGELTRLEFKTDIKVDKDTVRRRVRDVWYYPSSTDVQNNGTDRIYFDEQTDQVTIHLAASIDAKGRLHSFEADNLKITNVDNGNTFTDRRQAVIALPGLGAGSVAMLEYEIVTDRSRLEMGWTDIYSSQIMVPVRNWALSVQWPDDEQVHWDTGGQWITCEGDNDGLSCSGADIPAVRFAGEVSWADEVDHLIVGEARSWDAVIDRARSAFNQALTDTRGSDELLVELETGGLTQPEQIARVHEFVARDIRYVSMSELGHAVTPHSVASTLSSRYGDCKDKSAVLHHLLKQIGVEAYPVLVATERNDPSRLTVPSMRYFDHMVVCFELEGNTHCLDATDAHTDWLHTPAWIQGKVALKLEPGSDPQIIAAAPFRWKVRVNSELSFTGQGGATERQTRTYIGEYAGIFRGFLSGMDSDSRGEWAVKNYQEQVSDTVEPAFEFVGLESLAPEVSVRSATEFDPFLNPEEAMSYFEHSAWLNQEIHSLYLEKNGRAARFPGLQVKTTYRFDVGAAWSLTTLTPEFDYSNDFGRMVRHVQRGGNQTLDVVTELEIPEQSVPQGEVDRFNRFLDVLVRESRISFAGEVL</sequence>
<reference evidence="2" key="1">
    <citation type="submission" date="2016-11" db="EMBL/GenBank/DDBJ databases">
        <title>Draft Genome Sequence of Marinobacter hydrocarbonoclasticus strain STW2, a polyaromatic aromatic hydrocarbon degrading and denitrifying bacterium from rhizosphere of Seagrass Enhalus acodoides.</title>
        <authorList>
            <person name="Ling J."/>
            <person name="Dong J."/>
        </authorList>
    </citation>
    <scope>NUCLEOTIDE SEQUENCE [LARGE SCALE GENOMIC DNA]</scope>
    <source>
        <strain evidence="2">STW2</strain>
    </source>
</reference>
<protein>
    <recommendedName>
        <fullName evidence="1">DUF3857 domain-containing protein</fullName>
    </recommendedName>
</protein>
<keyword evidence="3" id="KW-1185">Reference proteome</keyword>
<name>A0A1M2UW36_MARNT</name>
<dbReference type="Gene3D" id="2.60.40.3140">
    <property type="match status" value="1"/>
</dbReference>
<dbReference type="EMBL" id="MPKY01000001">
    <property type="protein sequence ID" value="OJS99561.1"/>
    <property type="molecule type" value="Genomic_DNA"/>
</dbReference>
<gene>
    <name evidence="2" type="ORF">BEE62_05375</name>
</gene>
<evidence type="ECO:0000313" key="2">
    <source>
        <dbReference type="EMBL" id="OJS99561.1"/>
    </source>
</evidence>
<dbReference type="AlphaFoldDB" id="A0A1M2UW36"/>
<organism evidence="2 3">
    <name type="scientific">Marinobacter nauticus</name>
    <name type="common">Marinobacter hydrocarbonoclasticus</name>
    <name type="synonym">Marinobacter aquaeolei</name>
    <dbReference type="NCBI Taxonomy" id="2743"/>
    <lineage>
        <taxon>Bacteria</taxon>
        <taxon>Pseudomonadati</taxon>
        <taxon>Pseudomonadota</taxon>
        <taxon>Gammaproteobacteria</taxon>
        <taxon>Pseudomonadales</taxon>
        <taxon>Marinobacteraceae</taxon>
        <taxon>Marinobacter</taxon>
    </lineage>
</organism>
<feature type="domain" description="DUF3857" evidence="1">
    <location>
        <begin position="80"/>
        <end position="198"/>
    </location>
</feature>
<dbReference type="Gene3D" id="3.10.620.30">
    <property type="match status" value="1"/>
</dbReference>
<dbReference type="Proteomes" id="UP000183986">
    <property type="component" value="Unassembled WGS sequence"/>
</dbReference>
<dbReference type="OrthoDB" id="8595007at2"/>
<dbReference type="SUPFAM" id="SSF54001">
    <property type="entry name" value="Cysteine proteinases"/>
    <property type="match status" value="1"/>
</dbReference>
<dbReference type="RefSeq" id="WP_072676565.1">
    <property type="nucleotide sequence ID" value="NZ_MPKY01000001.1"/>
</dbReference>
<dbReference type="InterPro" id="IPR024618">
    <property type="entry name" value="DUF3857"/>
</dbReference>
<dbReference type="Pfam" id="PF12969">
    <property type="entry name" value="DUF3857"/>
    <property type="match status" value="1"/>
</dbReference>
<evidence type="ECO:0000259" key="1">
    <source>
        <dbReference type="Pfam" id="PF12969"/>
    </source>
</evidence>
<proteinExistence type="predicted"/>
<accession>A0A1M2UW36</accession>